<gene>
    <name evidence="1" type="ORF">EZS28_034374</name>
</gene>
<evidence type="ECO:0000313" key="2">
    <source>
        <dbReference type="Proteomes" id="UP000324800"/>
    </source>
</evidence>
<reference evidence="1 2" key="1">
    <citation type="submission" date="2019-03" db="EMBL/GenBank/DDBJ databases">
        <title>Single cell metagenomics reveals metabolic interactions within the superorganism composed of flagellate Streblomastix strix and complex community of Bacteroidetes bacteria on its surface.</title>
        <authorList>
            <person name="Treitli S.C."/>
            <person name="Kolisko M."/>
            <person name="Husnik F."/>
            <person name="Keeling P."/>
            <person name="Hampl V."/>
        </authorList>
    </citation>
    <scope>NUCLEOTIDE SEQUENCE [LARGE SCALE GENOMIC DNA]</scope>
    <source>
        <strain evidence="1">ST1C</strain>
    </source>
</reference>
<dbReference type="AlphaFoldDB" id="A0A5J4UHS3"/>
<evidence type="ECO:0000313" key="1">
    <source>
        <dbReference type="EMBL" id="KAA6370099.1"/>
    </source>
</evidence>
<dbReference type="Proteomes" id="UP000324800">
    <property type="component" value="Unassembled WGS sequence"/>
</dbReference>
<name>A0A5J4UHS3_9EUKA</name>
<comment type="caution">
    <text evidence="1">The sequence shown here is derived from an EMBL/GenBank/DDBJ whole genome shotgun (WGS) entry which is preliminary data.</text>
</comment>
<dbReference type="EMBL" id="SNRW01015723">
    <property type="protein sequence ID" value="KAA6370099.1"/>
    <property type="molecule type" value="Genomic_DNA"/>
</dbReference>
<accession>A0A5J4UHS3</accession>
<proteinExistence type="predicted"/>
<protein>
    <submittedName>
        <fullName evidence="1">Uncharacterized protein</fullName>
    </submittedName>
</protein>
<sequence length="84" mass="9349">MAKQVIHDCYISNQNVSVAMNGVMKIMQIVDNEVTKIMDLIIQEQQKEKPKDQQQGVSVCNCVDEFAIADVIVSIGPIIDLVDD</sequence>
<organism evidence="1 2">
    <name type="scientific">Streblomastix strix</name>
    <dbReference type="NCBI Taxonomy" id="222440"/>
    <lineage>
        <taxon>Eukaryota</taxon>
        <taxon>Metamonada</taxon>
        <taxon>Preaxostyla</taxon>
        <taxon>Oxymonadida</taxon>
        <taxon>Streblomastigidae</taxon>
        <taxon>Streblomastix</taxon>
    </lineage>
</organism>